<organism evidence="7 8">
    <name type="scientific">Limobrevibacterium gyesilva</name>
    <dbReference type="NCBI Taxonomy" id="2991712"/>
    <lineage>
        <taxon>Bacteria</taxon>
        <taxon>Pseudomonadati</taxon>
        <taxon>Pseudomonadota</taxon>
        <taxon>Alphaproteobacteria</taxon>
        <taxon>Acetobacterales</taxon>
        <taxon>Acetobacteraceae</taxon>
        <taxon>Limobrevibacterium</taxon>
    </lineage>
</organism>
<dbReference type="GO" id="GO:0009306">
    <property type="term" value="P:protein secretion"/>
    <property type="evidence" value="ECO:0007669"/>
    <property type="project" value="InterPro"/>
</dbReference>
<dbReference type="Pfam" id="PF04357">
    <property type="entry name" value="TamB"/>
    <property type="match status" value="1"/>
</dbReference>
<reference evidence="7" key="1">
    <citation type="submission" date="2022-09" db="EMBL/GenBank/DDBJ databases">
        <title>Rhodovastum sp. nov. RN2-1 isolated from soil in Seongnam, South Korea.</title>
        <authorList>
            <person name="Le N.T."/>
        </authorList>
    </citation>
    <scope>NUCLEOTIDE SEQUENCE</scope>
    <source>
        <strain evidence="7">RN2-1</strain>
    </source>
</reference>
<evidence type="ECO:0000256" key="5">
    <source>
        <dbReference type="SAM" id="MobiDB-lite"/>
    </source>
</evidence>
<dbReference type="PANTHER" id="PTHR36985:SF1">
    <property type="entry name" value="TRANSLOCATION AND ASSEMBLY MODULE SUBUNIT TAMB"/>
    <property type="match status" value="1"/>
</dbReference>
<feature type="region of interest" description="Disordered" evidence="5">
    <location>
        <begin position="1251"/>
        <end position="1270"/>
    </location>
</feature>
<dbReference type="InterPro" id="IPR007452">
    <property type="entry name" value="TamB_C"/>
</dbReference>
<comment type="caution">
    <text evidence="7">The sequence shown here is derived from an EMBL/GenBank/DDBJ whole genome shotgun (WGS) entry which is preliminary data.</text>
</comment>
<protein>
    <submittedName>
        <fullName evidence="7">Translocation/assembly module TamB domain-containing protein</fullName>
    </submittedName>
</protein>
<evidence type="ECO:0000313" key="7">
    <source>
        <dbReference type="EMBL" id="MCW3474549.1"/>
    </source>
</evidence>
<evidence type="ECO:0000256" key="3">
    <source>
        <dbReference type="ARBA" id="ARBA00022989"/>
    </source>
</evidence>
<evidence type="ECO:0000256" key="1">
    <source>
        <dbReference type="ARBA" id="ARBA00004167"/>
    </source>
</evidence>
<proteinExistence type="predicted"/>
<evidence type="ECO:0000256" key="4">
    <source>
        <dbReference type="ARBA" id="ARBA00023136"/>
    </source>
</evidence>
<dbReference type="GO" id="GO:0097347">
    <property type="term" value="C:TAM protein secretion complex"/>
    <property type="evidence" value="ECO:0007669"/>
    <property type="project" value="TreeGrafter"/>
</dbReference>
<keyword evidence="3" id="KW-1133">Transmembrane helix</keyword>
<dbReference type="GO" id="GO:0005886">
    <property type="term" value="C:plasma membrane"/>
    <property type="evidence" value="ECO:0007669"/>
    <property type="project" value="InterPro"/>
</dbReference>
<dbReference type="RefSeq" id="WP_264713191.1">
    <property type="nucleotide sequence ID" value="NZ_JAPDNT010000004.1"/>
</dbReference>
<keyword evidence="2" id="KW-0812">Transmembrane</keyword>
<dbReference type="Proteomes" id="UP001165679">
    <property type="component" value="Unassembled WGS sequence"/>
</dbReference>
<dbReference type="PANTHER" id="PTHR36985">
    <property type="entry name" value="TRANSLOCATION AND ASSEMBLY MODULE SUBUNIT TAMB"/>
    <property type="match status" value="1"/>
</dbReference>
<accession>A0AA41YJV7</accession>
<evidence type="ECO:0000256" key="2">
    <source>
        <dbReference type="ARBA" id="ARBA00022692"/>
    </source>
</evidence>
<keyword evidence="8" id="KW-1185">Reference proteome</keyword>
<gene>
    <name evidence="7" type="ORF">OL599_08120</name>
</gene>
<keyword evidence="4" id="KW-0472">Membrane</keyword>
<evidence type="ECO:0000313" key="8">
    <source>
        <dbReference type="Proteomes" id="UP001165679"/>
    </source>
</evidence>
<feature type="domain" description="Translocation and assembly module TamB C-terminal" evidence="6">
    <location>
        <begin position="923"/>
        <end position="1280"/>
    </location>
</feature>
<reference evidence="7" key="2">
    <citation type="submission" date="2022-10" db="EMBL/GenBank/DDBJ databases">
        <authorList>
            <person name="Trinh H.N."/>
        </authorList>
    </citation>
    <scope>NUCLEOTIDE SEQUENCE</scope>
    <source>
        <strain evidence="7">RN2-1</strain>
    </source>
</reference>
<name>A0AA41YJV7_9PROT</name>
<dbReference type="EMBL" id="JAPDNT010000004">
    <property type="protein sequence ID" value="MCW3474549.1"/>
    <property type="molecule type" value="Genomic_DNA"/>
</dbReference>
<comment type="subcellular location">
    <subcellularLocation>
        <location evidence="1">Membrane</location>
        <topology evidence="1">Single-pass membrane protein</topology>
    </subcellularLocation>
</comment>
<evidence type="ECO:0000259" key="6">
    <source>
        <dbReference type="Pfam" id="PF04357"/>
    </source>
</evidence>
<sequence>MRVFAVILALLAALVFGLPNTDAGRRLIEREAASATGGQVVLLGLSGRFPDRLRLERLELRDAAGLWLEIDATELDWSPLRLLARELRIDRLAAARVAITRLPSASGGGGGGSAELPVSVVVSALQVRRLELGAALAGVPAALGLEGSGRMPDAATGEGTLTLTRLDGEGRYHLEGRVDAAALQLRLAAQEPAQGLAARLASLPDLGALDVTVEAAGPWSGVTARLSVAAGPLRATADGQVDLTGRTATLDLSAQAPAMTPRPDLSWHSVDLRAHVSGPFASPKAAGTLRIDALQAAGAALRQVTAHLSGDSGHVALQATLDGLALPGPRPDLFAPAPVQLRADADLTAAGRPVRLDLSHPVLGITGTVTTEANPTADLSLTLPQLAALVPQLQGHAALQVKAALQGDTTRLDLTGRLGLTGGMAPVPALLGPDAALALSASLRGADITLTRLRLDGKALTVAAAGTMAGGVIDLAPEVTLTDATALDPVLSGTLQAKGRVHGTPEDLSAETTLTGALATQGFPSAPVNAALQLRGLPAAPTGHVTADATLDGAKLTLAAVLDRSADGTLKLAIDRADWKSAHAEGTLTLPPGAVLPHGRIVARMTKLQDLQKLLGRPIAGAFSATAELDEAGRARLLAEASGIGPADTLKLEADGKQDALALRLAASGAGVQASVAGTLDAPGRKLALSALQATWQGERVALLAPARIAFADGVTVDRLRLGLRQAVLDIAGRVTPALDATASLRNLPADLAAVLVPGLQADGSVNADARLTGPLARPAGTVTLSATGLRLRDGLAASFPPATLSATATLAGAAARLDAQATLGTARASLSGTAPLDPAGALNLQARGNLDLALLDPVLAVEGRRARGRIALDGTVTGTITAPQPDGTLRLSGGDFQDVTQGARLRDIEAVLRAGADTVRIERLTAKAGNGTISATGSVGLSAPMPVDLRLTARDATPLASDRLTAVVDADLSLGGAMLGQMTAAGDIHIQRADIRVPERLPTSVAVLDVRLPGQRPPPEPGPGITDRIGLDLTVDAPSRVFVRGRGLDAELAGKVHVGGTAAAPRMDGGLTLRRGQFNLVGQTLTFTSGSIGLDGSRRIDPTLDFVASNTNAGVTATLQVAGYASAPKIILKSVPDLPQDEILAHLLFGQKTSSLGPLQIAQIAAGLAQITGVGNGINPLERLREGLGLDRLSVGGGQNGQSAKVEAGRYVAQGVYLGAKQSTAGAGTQATVQVDLWRGLKLEADVGTSSGHAAAPATGTGTTDSSGSSVGLTWQFDY</sequence>
<dbReference type="AlphaFoldDB" id="A0AA41YJV7"/>